<evidence type="ECO:0000256" key="1">
    <source>
        <dbReference type="SAM" id="MobiDB-lite"/>
    </source>
</evidence>
<dbReference type="WBParaSite" id="EVEC_0001056801-mRNA-1">
    <property type="protein sequence ID" value="EVEC_0001056801-mRNA-1"/>
    <property type="gene ID" value="EVEC_0001056801"/>
</dbReference>
<dbReference type="InterPro" id="IPR053164">
    <property type="entry name" value="IS1016-like_transposase"/>
</dbReference>
<sequence length="245" mass="27161">MPLCNQIALDMRQETGSTIISGTVVSYSKALRDVCVSYFNGHPVKLGGPVEHRDAAALMPLVWQYILPGTTMMSDKWAAYNGIQNLPKGVGHKERNGTLRTLLDSYLAQFMWKKLLEEDPLHHIADVDFSVQSNFWKFLLTMDAIAKFELLLYLQSTQISSSRSAGDWSCCMSASRATVCSLISASSCRVLLANTLLGLVVPSPRQWAGFLQKPCPAGRRKKWSRQSKQAPKLSPPQPDACNMVP</sequence>
<dbReference type="EMBL" id="UXUI01010377">
    <property type="protein sequence ID" value="VDD95160.1"/>
    <property type="molecule type" value="Genomic_DNA"/>
</dbReference>
<dbReference type="PANTHER" id="PTHR47163">
    <property type="entry name" value="DDE_TNP_IS1595 DOMAIN-CONTAINING PROTEIN"/>
    <property type="match status" value="1"/>
</dbReference>
<dbReference type="Proteomes" id="UP000274131">
    <property type="component" value="Unassembled WGS sequence"/>
</dbReference>
<name>A0A0N4VIB5_ENTVE</name>
<organism evidence="4">
    <name type="scientific">Enterobius vermicularis</name>
    <name type="common">Human pinworm</name>
    <dbReference type="NCBI Taxonomy" id="51028"/>
    <lineage>
        <taxon>Eukaryota</taxon>
        <taxon>Metazoa</taxon>
        <taxon>Ecdysozoa</taxon>
        <taxon>Nematoda</taxon>
        <taxon>Chromadorea</taxon>
        <taxon>Rhabditida</taxon>
        <taxon>Spirurina</taxon>
        <taxon>Oxyuridomorpha</taxon>
        <taxon>Oxyuroidea</taxon>
        <taxon>Oxyuridae</taxon>
        <taxon>Enterobius</taxon>
    </lineage>
</organism>
<accession>A0A0N4VIB5</accession>
<dbReference type="PANTHER" id="PTHR47163:SF2">
    <property type="entry name" value="SI:DKEY-17M8.2"/>
    <property type="match status" value="1"/>
</dbReference>
<evidence type="ECO:0000313" key="2">
    <source>
        <dbReference type="EMBL" id="VDD95160.1"/>
    </source>
</evidence>
<proteinExistence type="predicted"/>
<evidence type="ECO:0000313" key="4">
    <source>
        <dbReference type="WBParaSite" id="EVEC_0001056801-mRNA-1"/>
    </source>
</evidence>
<feature type="region of interest" description="Disordered" evidence="1">
    <location>
        <begin position="215"/>
        <end position="245"/>
    </location>
</feature>
<reference evidence="4" key="1">
    <citation type="submission" date="2017-02" db="UniProtKB">
        <authorList>
            <consortium name="WormBaseParasite"/>
        </authorList>
    </citation>
    <scope>IDENTIFICATION</scope>
</reference>
<evidence type="ECO:0000313" key="3">
    <source>
        <dbReference type="Proteomes" id="UP000274131"/>
    </source>
</evidence>
<gene>
    <name evidence="2" type="ORF">EVEC_LOCUS9911</name>
</gene>
<dbReference type="OrthoDB" id="5862080at2759"/>
<keyword evidence="3" id="KW-1185">Reference proteome</keyword>
<dbReference type="AlphaFoldDB" id="A0A0N4VIB5"/>
<protein>
    <submittedName>
        <fullName evidence="4">DDE_Tnp_IS1595 domain-containing protein</fullName>
    </submittedName>
</protein>
<reference evidence="2 3" key="2">
    <citation type="submission" date="2018-10" db="EMBL/GenBank/DDBJ databases">
        <authorList>
            <consortium name="Pathogen Informatics"/>
        </authorList>
    </citation>
    <scope>NUCLEOTIDE SEQUENCE [LARGE SCALE GENOMIC DNA]</scope>
</reference>